<evidence type="ECO:0000256" key="7">
    <source>
        <dbReference type="ARBA" id="ARBA00022927"/>
    </source>
</evidence>
<evidence type="ECO:0000256" key="9">
    <source>
        <dbReference type="ARBA" id="ARBA00023136"/>
    </source>
</evidence>
<dbReference type="KEGG" id="txa:HQN79_10125"/>
<comment type="subcellular location">
    <subcellularLocation>
        <location evidence="1">Cell inner membrane</location>
        <topology evidence="1">Single-pass membrane protein</topology>
    </subcellularLocation>
</comment>
<keyword evidence="3 10" id="KW-0813">Transport</keyword>
<dbReference type="AlphaFoldDB" id="A0A7D4T1X7"/>
<sequence>MSPNNSNVTLQADAKALCFNLQGELLLRQFADGAADVKEESVESLLQQGRITSEQLRQIGVVWVPTSQLVIAQVVLPGSRQSELRAALPYALEEQLSDAVENYHFVILHKQPAQEGTQLQVAVIAKVLMNQWYQALKRLELDNCLLSADCFALPEPETDVSVAMVLPGAPVVIYRDGRYSGFAIPETLSEQLASSSEEVRNLTPQQAQWQKIAFSPSAWQQLQSTNLAVGEFALKESQNLWRQWLWPNLAAGLLFVVLLGSNWLEKEQALQDAQVYRSQSEQLFKAMFPDVKRVVSIKTQTMTRLRAPSQDVTSARLMPLVYQLEPVLSGQTKVRIDELNWQRQAQGGKLNLRLTAKQSGDLQKLQQQIQQRAGKLQAQLSIKNVTPEVALGELNVVAN</sequence>
<feature type="domain" description="GspL cytoplasmic actin-ATPase-like" evidence="11">
    <location>
        <begin position="41"/>
        <end position="225"/>
    </location>
</feature>
<keyword evidence="6" id="KW-0812">Transmembrane</keyword>
<dbReference type="GO" id="GO:0015628">
    <property type="term" value="P:protein secretion by the type II secretion system"/>
    <property type="evidence" value="ECO:0007669"/>
    <property type="project" value="InterPro"/>
</dbReference>
<evidence type="ECO:0000259" key="11">
    <source>
        <dbReference type="Pfam" id="PF05134"/>
    </source>
</evidence>
<dbReference type="Proteomes" id="UP000504724">
    <property type="component" value="Chromosome"/>
</dbReference>
<organism evidence="13 14">
    <name type="scientific">Thiomicrorhabdus xiamenensis</name>
    <dbReference type="NCBI Taxonomy" id="2739063"/>
    <lineage>
        <taxon>Bacteria</taxon>
        <taxon>Pseudomonadati</taxon>
        <taxon>Pseudomonadota</taxon>
        <taxon>Gammaproteobacteria</taxon>
        <taxon>Thiotrichales</taxon>
        <taxon>Piscirickettsiaceae</taxon>
        <taxon>Thiomicrorhabdus</taxon>
    </lineage>
</organism>
<name>A0A7D4T1X7_9GAMM</name>
<reference evidence="13 14" key="1">
    <citation type="submission" date="2020-05" db="EMBL/GenBank/DDBJ databases">
        <title>Thiomicrorhabdus sediminis sp.nov. and Thiomicrorhabdus xiamenensis sp.nov., novel sulfur-oxidizing bacteria isolated from coastal sediment.</title>
        <authorList>
            <person name="Liu X."/>
        </authorList>
    </citation>
    <scope>NUCLEOTIDE SEQUENCE [LARGE SCALE GENOMIC DNA]</scope>
    <source>
        <strain evidence="13 14">G2</strain>
    </source>
</reference>
<comment type="similarity">
    <text evidence="2 10">Belongs to the GSP L family.</text>
</comment>
<keyword evidence="4" id="KW-1003">Cell membrane</keyword>
<gene>
    <name evidence="13" type="ORF">HQN79_10125</name>
</gene>
<evidence type="ECO:0000256" key="3">
    <source>
        <dbReference type="ARBA" id="ARBA00022448"/>
    </source>
</evidence>
<feature type="domain" description="GspL periplasmic" evidence="12">
    <location>
        <begin position="240"/>
        <end position="372"/>
    </location>
</feature>
<keyword evidence="8" id="KW-1133">Transmembrane helix</keyword>
<evidence type="ECO:0000256" key="10">
    <source>
        <dbReference type="PIRNR" id="PIRNR015761"/>
    </source>
</evidence>
<dbReference type="GO" id="GO:0009276">
    <property type="term" value="C:Gram-negative-bacterium-type cell wall"/>
    <property type="evidence" value="ECO:0007669"/>
    <property type="project" value="InterPro"/>
</dbReference>
<evidence type="ECO:0000313" key="13">
    <source>
        <dbReference type="EMBL" id="QKI89905.1"/>
    </source>
</evidence>
<evidence type="ECO:0000259" key="12">
    <source>
        <dbReference type="Pfam" id="PF12693"/>
    </source>
</evidence>
<dbReference type="CDD" id="cd24017">
    <property type="entry name" value="ASKHA_T2SSL_N"/>
    <property type="match status" value="1"/>
</dbReference>
<keyword evidence="7 10" id="KW-0653">Protein transport</keyword>
<dbReference type="Pfam" id="PF12693">
    <property type="entry name" value="GspL_C"/>
    <property type="match status" value="1"/>
</dbReference>
<evidence type="ECO:0000256" key="8">
    <source>
        <dbReference type="ARBA" id="ARBA00022989"/>
    </source>
</evidence>
<evidence type="ECO:0000256" key="4">
    <source>
        <dbReference type="ARBA" id="ARBA00022475"/>
    </source>
</evidence>
<dbReference type="PIRSF" id="PIRSF015761">
    <property type="entry name" value="Protein_L"/>
    <property type="match status" value="1"/>
</dbReference>
<dbReference type="InterPro" id="IPR025691">
    <property type="entry name" value="GspL_pp_dom"/>
</dbReference>
<dbReference type="SUPFAM" id="SSF53067">
    <property type="entry name" value="Actin-like ATPase domain"/>
    <property type="match status" value="1"/>
</dbReference>
<dbReference type="InterPro" id="IPR043129">
    <property type="entry name" value="ATPase_NBD"/>
</dbReference>
<evidence type="ECO:0000256" key="5">
    <source>
        <dbReference type="ARBA" id="ARBA00022519"/>
    </source>
</evidence>
<evidence type="ECO:0000256" key="2">
    <source>
        <dbReference type="ARBA" id="ARBA00005318"/>
    </source>
</evidence>
<dbReference type="RefSeq" id="WP_173286168.1">
    <property type="nucleotide sequence ID" value="NZ_CP054020.1"/>
</dbReference>
<keyword evidence="9" id="KW-0472">Membrane</keyword>
<dbReference type="InterPro" id="IPR007812">
    <property type="entry name" value="T2SS_protein-GspL"/>
</dbReference>
<keyword evidence="5" id="KW-0997">Cell inner membrane</keyword>
<dbReference type="Pfam" id="PF05134">
    <property type="entry name" value="T2SSL"/>
    <property type="match status" value="1"/>
</dbReference>
<dbReference type="InterPro" id="IPR024230">
    <property type="entry name" value="GspL_cyto_dom"/>
</dbReference>
<protein>
    <recommendedName>
        <fullName evidence="10">Type II secretion system protein L</fullName>
        <shortName evidence="10">T2SS protein L</shortName>
    </recommendedName>
</protein>
<dbReference type="EMBL" id="CP054020">
    <property type="protein sequence ID" value="QKI89905.1"/>
    <property type="molecule type" value="Genomic_DNA"/>
</dbReference>
<evidence type="ECO:0000256" key="1">
    <source>
        <dbReference type="ARBA" id="ARBA00004377"/>
    </source>
</evidence>
<dbReference type="GO" id="GO:0015627">
    <property type="term" value="C:type II protein secretion system complex"/>
    <property type="evidence" value="ECO:0007669"/>
    <property type="project" value="InterPro"/>
</dbReference>
<accession>A0A7D4T1X7</accession>
<keyword evidence="14" id="KW-1185">Reference proteome</keyword>
<evidence type="ECO:0000256" key="6">
    <source>
        <dbReference type="ARBA" id="ARBA00022692"/>
    </source>
</evidence>
<comment type="function">
    <text evidence="10">Inner membrane component of the type II secretion system required for the energy-dependent secretion of extracellular factors such as proteases and toxins from the periplasm.</text>
</comment>
<dbReference type="GO" id="GO:0005886">
    <property type="term" value="C:plasma membrane"/>
    <property type="evidence" value="ECO:0007669"/>
    <property type="project" value="UniProtKB-SubCell"/>
</dbReference>
<dbReference type="Gene3D" id="3.30.420.380">
    <property type="match status" value="1"/>
</dbReference>
<dbReference type="NCBIfam" id="TIGR01709">
    <property type="entry name" value="typeII_sec_gspL"/>
    <property type="match status" value="1"/>
</dbReference>
<proteinExistence type="inferred from homology"/>
<evidence type="ECO:0000313" key="14">
    <source>
        <dbReference type="Proteomes" id="UP000504724"/>
    </source>
</evidence>